<proteinExistence type="predicted"/>
<feature type="transmembrane region" description="Helical" evidence="1">
    <location>
        <begin position="143"/>
        <end position="166"/>
    </location>
</feature>
<dbReference type="EMBL" id="BOOY01000004">
    <property type="protein sequence ID" value="GIJ01389.1"/>
    <property type="molecule type" value="Genomic_DNA"/>
</dbReference>
<gene>
    <name evidence="2" type="ORF">Sya03_07410</name>
</gene>
<comment type="caution">
    <text evidence="2">The sequence shown here is derived from an EMBL/GenBank/DDBJ whole genome shotgun (WGS) entry which is preliminary data.</text>
</comment>
<feature type="transmembrane region" description="Helical" evidence="1">
    <location>
        <begin position="173"/>
        <end position="191"/>
    </location>
</feature>
<dbReference type="AlphaFoldDB" id="A0A8J3Y4R8"/>
<name>A0A8J3Y4R8_9ACTN</name>
<dbReference type="Proteomes" id="UP000652013">
    <property type="component" value="Unassembled WGS sequence"/>
</dbReference>
<evidence type="ECO:0000256" key="1">
    <source>
        <dbReference type="SAM" id="Phobius"/>
    </source>
</evidence>
<keyword evidence="1" id="KW-0812">Transmembrane</keyword>
<feature type="transmembrane region" description="Helical" evidence="1">
    <location>
        <begin position="243"/>
        <end position="262"/>
    </location>
</feature>
<evidence type="ECO:0000313" key="2">
    <source>
        <dbReference type="EMBL" id="GIJ01389.1"/>
    </source>
</evidence>
<dbReference type="RefSeq" id="WP_203936721.1">
    <property type="nucleotide sequence ID" value="NZ_BAAAGJ010000005.1"/>
</dbReference>
<accession>A0A8J3Y4R8</accession>
<protein>
    <submittedName>
        <fullName evidence="2">Uncharacterized protein</fullName>
    </submittedName>
</protein>
<reference evidence="2" key="1">
    <citation type="submission" date="2021-01" db="EMBL/GenBank/DDBJ databases">
        <title>Whole genome shotgun sequence of Spirilliplanes yamanashiensis NBRC 15828.</title>
        <authorList>
            <person name="Komaki H."/>
            <person name="Tamura T."/>
        </authorList>
    </citation>
    <scope>NUCLEOTIDE SEQUENCE</scope>
    <source>
        <strain evidence="2">NBRC 15828</strain>
    </source>
</reference>
<feature type="transmembrane region" description="Helical" evidence="1">
    <location>
        <begin position="33"/>
        <end position="64"/>
    </location>
</feature>
<organism evidence="2 3">
    <name type="scientific">Spirilliplanes yamanashiensis</name>
    <dbReference type="NCBI Taxonomy" id="42233"/>
    <lineage>
        <taxon>Bacteria</taxon>
        <taxon>Bacillati</taxon>
        <taxon>Actinomycetota</taxon>
        <taxon>Actinomycetes</taxon>
        <taxon>Micromonosporales</taxon>
        <taxon>Micromonosporaceae</taxon>
        <taxon>Spirilliplanes</taxon>
    </lineage>
</organism>
<evidence type="ECO:0000313" key="3">
    <source>
        <dbReference type="Proteomes" id="UP000652013"/>
    </source>
</evidence>
<keyword evidence="1" id="KW-0472">Membrane</keyword>
<keyword evidence="3" id="KW-1185">Reference proteome</keyword>
<sequence length="269" mass="27026">MIRYARAAALACAALWVAGAVLDVPLLPYPGTWTMAALLAVAVLGGAARALVVAFGALTLYAWVLDLRGAYPFDVTLDGSAVAEAWLLGVAAAAAGYAIAGGAGRPWSRRRAVGAAVVWVVGAGLFAWSLAAALTDVAGEPASAVVVAGPGAAALVLAGAVLVAWAGRRGGRAAAAVPLLVAVAAGAWWLAEAAAFEFAYTAYDTQPLRADEMSSAYAGSLDIAVESPWPFGGWGGAADWGPALPALDTLVFLVGLVGLLVADDRVREA</sequence>
<feature type="transmembrane region" description="Helical" evidence="1">
    <location>
        <begin position="112"/>
        <end position="131"/>
    </location>
</feature>
<keyword evidence="1" id="KW-1133">Transmembrane helix</keyword>